<dbReference type="AlphaFoldDB" id="G1QCV5"/>
<name>G1QCV5_MYOLU</name>
<accession>G1QCV5</accession>
<evidence type="ECO:0000256" key="2">
    <source>
        <dbReference type="ARBA" id="ARBA00022737"/>
    </source>
</evidence>
<feature type="repeat" description="WD" evidence="3">
    <location>
        <begin position="318"/>
        <end position="358"/>
    </location>
</feature>
<dbReference type="Ensembl" id="ENSMLUT00000026556.1">
    <property type="protein sequence ID" value="ENSMLUP00000021538.1"/>
    <property type="gene ID" value="ENSMLUG00000013017.2"/>
</dbReference>
<protein>
    <submittedName>
        <fullName evidence="4">WD repeat domain 49</fullName>
    </submittedName>
</protein>
<keyword evidence="1 3" id="KW-0853">WD repeat</keyword>
<reference evidence="4 5" key="1">
    <citation type="journal article" date="2011" name="Nature">
        <title>A high-resolution map of human evolutionary constraint using 29 mammals.</title>
        <authorList>
            <person name="Lindblad-Toh K."/>
            <person name="Garber M."/>
            <person name="Zuk O."/>
            <person name="Lin M.F."/>
            <person name="Parker B.J."/>
            <person name="Washietl S."/>
            <person name="Kheradpour P."/>
            <person name="Ernst J."/>
            <person name="Jordan G."/>
            <person name="Mauceli E."/>
            <person name="Ward L.D."/>
            <person name="Lowe C.B."/>
            <person name="Holloway A.K."/>
            <person name="Clamp M."/>
            <person name="Gnerre S."/>
            <person name="Alfoldi J."/>
            <person name="Beal K."/>
            <person name="Chang J."/>
            <person name="Clawson H."/>
            <person name="Cuff J."/>
            <person name="Di Palma F."/>
            <person name="Fitzgerald S."/>
            <person name="Flicek P."/>
            <person name="Guttman M."/>
            <person name="Hubisz M.J."/>
            <person name="Jaffe D.B."/>
            <person name="Jungreis I."/>
            <person name="Kent W.J."/>
            <person name="Kostka D."/>
            <person name="Lara M."/>
            <person name="Martins A.L."/>
            <person name="Massingham T."/>
            <person name="Moltke I."/>
            <person name="Raney B.J."/>
            <person name="Rasmussen M.D."/>
            <person name="Robinson J."/>
            <person name="Stark A."/>
            <person name="Vilella A.J."/>
            <person name="Wen J."/>
            <person name="Xie X."/>
            <person name="Zody M.C."/>
            <person name="Baldwin J."/>
            <person name="Bloom T."/>
            <person name="Chin C.W."/>
            <person name="Heiman D."/>
            <person name="Nicol R."/>
            <person name="Nusbaum C."/>
            <person name="Young S."/>
            <person name="Wilkinson J."/>
            <person name="Worley K.C."/>
            <person name="Kovar C.L."/>
            <person name="Muzny D.M."/>
            <person name="Gibbs R.A."/>
            <person name="Cree A."/>
            <person name="Dihn H.H."/>
            <person name="Fowler G."/>
            <person name="Jhangiani S."/>
            <person name="Joshi V."/>
            <person name="Lee S."/>
            <person name="Lewis L.R."/>
            <person name="Nazareth L.V."/>
            <person name="Okwuonu G."/>
            <person name="Santibanez J."/>
            <person name="Warren W.C."/>
            <person name="Mardis E.R."/>
            <person name="Weinstock G.M."/>
            <person name="Wilson R.K."/>
            <person name="Delehaunty K."/>
            <person name="Dooling D."/>
            <person name="Fronik C."/>
            <person name="Fulton L."/>
            <person name="Fulton B."/>
            <person name="Graves T."/>
            <person name="Minx P."/>
            <person name="Sodergren E."/>
            <person name="Birney E."/>
            <person name="Margulies E.H."/>
            <person name="Herrero J."/>
            <person name="Green E.D."/>
            <person name="Haussler D."/>
            <person name="Siepel A."/>
            <person name="Goldman N."/>
            <person name="Pollard K.S."/>
            <person name="Pedersen J.S."/>
            <person name="Lander E.S."/>
            <person name="Kellis M."/>
        </authorList>
    </citation>
    <scope>NUCLEOTIDE SEQUENCE [LARGE SCALE GENOMIC DNA]</scope>
</reference>
<dbReference type="PROSITE" id="PS00678">
    <property type="entry name" value="WD_REPEATS_1"/>
    <property type="match status" value="1"/>
</dbReference>
<dbReference type="Gene3D" id="2.130.10.10">
    <property type="entry name" value="YVTN repeat-like/Quinoprotein amine dehydrogenase"/>
    <property type="match status" value="3"/>
</dbReference>
<dbReference type="Pfam" id="PF00400">
    <property type="entry name" value="WD40"/>
    <property type="match status" value="4"/>
</dbReference>
<evidence type="ECO:0000256" key="1">
    <source>
        <dbReference type="ARBA" id="ARBA00022574"/>
    </source>
</evidence>
<evidence type="ECO:0000313" key="4">
    <source>
        <dbReference type="Ensembl" id="ENSMLUP00000021538.1"/>
    </source>
</evidence>
<dbReference type="PROSITE" id="PS50294">
    <property type="entry name" value="WD_REPEATS_REGION"/>
    <property type="match status" value="2"/>
</dbReference>
<dbReference type="SMART" id="SM00320">
    <property type="entry name" value="WD40"/>
    <property type="match status" value="7"/>
</dbReference>
<dbReference type="HOGENOM" id="CLU_006741_2_1_1"/>
<dbReference type="InterPro" id="IPR001680">
    <property type="entry name" value="WD40_rpt"/>
</dbReference>
<dbReference type="InterPro" id="IPR020472">
    <property type="entry name" value="WD40_PAC1"/>
</dbReference>
<organism evidence="4 5">
    <name type="scientific">Myotis lucifugus</name>
    <name type="common">Little brown bat</name>
    <dbReference type="NCBI Taxonomy" id="59463"/>
    <lineage>
        <taxon>Eukaryota</taxon>
        <taxon>Metazoa</taxon>
        <taxon>Chordata</taxon>
        <taxon>Craniata</taxon>
        <taxon>Vertebrata</taxon>
        <taxon>Euteleostomi</taxon>
        <taxon>Mammalia</taxon>
        <taxon>Eutheria</taxon>
        <taxon>Laurasiatheria</taxon>
        <taxon>Chiroptera</taxon>
        <taxon>Yangochiroptera</taxon>
        <taxon>Vespertilionidae</taxon>
        <taxon>Myotis</taxon>
    </lineage>
</organism>
<feature type="repeat" description="WD" evidence="3">
    <location>
        <begin position="82"/>
        <end position="123"/>
    </location>
</feature>
<sequence length="596" mass="66675">KSVTYNASLDAIISSTTNSTNTVVLAWREKPKKHLQMTSFNIAQGIHAFDYHSRLNLIATAGINNKVCLWNPYVVSKPVGVLWGHSASVIAVQFFAARKQLFSFSKDKVLRLWDIQHQLSIQRIACSFPQSQDFRCLFHFDEAHGRLFISCNHQLALLAMEREASTRVKSHKSAVTCVLYHSVLRQVISSDVGSTVCFWMIDTGQKIKQFTGCHGNAEISTMALDANETRLLTGSTDGTVKVWDFNGYCHHTLNVGKEGVVDISQILVLKKTILVTGWDRYDMPHIAPKWKALSRAITVFRPQNFNQFFIHPEEWEGGIQHRDDIICAAFLPPQTLATGSYDGEIVLWNNSTGNAHYVLHPDYQRLLQSKSDIEPQKLLSAGRSCSSRPTAEQATLGASSYETGTECDNAVMRLCFLEARKNTAATGGANLVSCGGSGYVRLWDTFKKQLLAEFLAHSGVGSIIMATDKLNQYLATGDLNGCLKIWNIEEESCLDPTEHSLLDKKDKDEPTYNVGSSEVINLAIKYKERNIYKKKTHNLYSSEILQKSSSVFRSLSIGVLKELPEVNKPAFLLDPEKYFREEPEEACPQTPEPPSL</sequence>
<evidence type="ECO:0000256" key="3">
    <source>
        <dbReference type="PROSITE-ProRule" id="PRU00221"/>
    </source>
</evidence>
<dbReference type="InterPro" id="IPR051242">
    <property type="entry name" value="WD-EF-hand_domain"/>
</dbReference>
<dbReference type="PRINTS" id="PR00320">
    <property type="entry name" value="GPROTEINBRPT"/>
</dbReference>
<keyword evidence="2" id="KW-0677">Repeat</keyword>
<reference evidence="4" key="2">
    <citation type="submission" date="2025-08" db="UniProtKB">
        <authorList>
            <consortium name="Ensembl"/>
        </authorList>
    </citation>
    <scope>IDENTIFICATION</scope>
</reference>
<dbReference type="EMBL" id="AAPE02018188">
    <property type="status" value="NOT_ANNOTATED_CDS"/>
    <property type="molecule type" value="Genomic_DNA"/>
</dbReference>
<proteinExistence type="predicted"/>
<dbReference type="EMBL" id="AAPE02018187">
    <property type="status" value="NOT_ANNOTATED_CDS"/>
    <property type="molecule type" value="Genomic_DNA"/>
</dbReference>
<dbReference type="InterPro" id="IPR036322">
    <property type="entry name" value="WD40_repeat_dom_sf"/>
</dbReference>
<gene>
    <name evidence="4" type="primary">WDR49</name>
</gene>
<dbReference type="Proteomes" id="UP000001074">
    <property type="component" value="Unassembled WGS sequence"/>
</dbReference>
<dbReference type="InterPro" id="IPR019775">
    <property type="entry name" value="WD40_repeat_CS"/>
</dbReference>
<dbReference type="PROSITE" id="PS50082">
    <property type="entry name" value="WD_REPEATS_2"/>
    <property type="match status" value="3"/>
</dbReference>
<keyword evidence="5" id="KW-1185">Reference proteome</keyword>
<dbReference type="SUPFAM" id="SSF50978">
    <property type="entry name" value="WD40 repeat-like"/>
    <property type="match status" value="1"/>
</dbReference>
<evidence type="ECO:0000313" key="5">
    <source>
        <dbReference type="Proteomes" id="UP000001074"/>
    </source>
</evidence>
<reference evidence="4" key="3">
    <citation type="submission" date="2025-09" db="UniProtKB">
        <authorList>
            <consortium name="Ensembl"/>
        </authorList>
    </citation>
    <scope>IDENTIFICATION</scope>
</reference>
<dbReference type="GeneTree" id="ENSGT00940000160751"/>
<feature type="repeat" description="WD" evidence="3">
    <location>
        <begin position="219"/>
        <end position="246"/>
    </location>
</feature>
<dbReference type="InterPro" id="IPR015943">
    <property type="entry name" value="WD40/YVTN_repeat-like_dom_sf"/>
</dbReference>
<dbReference type="PANTHER" id="PTHR44324:SF1">
    <property type="entry name" value="WD REPEAT-CONTAINING PROTEIN 49"/>
    <property type="match status" value="1"/>
</dbReference>
<dbReference type="PANTHER" id="PTHR44324">
    <property type="entry name" value="WD40 REPEAT DOMAIN 95"/>
    <property type="match status" value="1"/>
</dbReference>